<keyword evidence="2 6" id="KW-0812">Transmembrane</keyword>
<feature type="transmembrane region" description="Helical" evidence="6">
    <location>
        <begin position="77"/>
        <end position="106"/>
    </location>
</feature>
<dbReference type="EMBL" id="CALYLO010000020">
    <property type="protein sequence ID" value="CAH8249846.1"/>
    <property type="molecule type" value="Genomic_DNA"/>
</dbReference>
<dbReference type="EMBL" id="CALYLO010000008">
    <property type="protein sequence ID" value="CAH8247748.1"/>
    <property type="molecule type" value="Genomic_DNA"/>
</dbReference>
<comment type="caution">
    <text evidence="9">The sequence shown here is derived from an EMBL/GenBank/DDBJ whole genome shotgun (WGS) entry which is preliminary data.</text>
</comment>
<dbReference type="Pfam" id="PF05105">
    <property type="entry name" value="Phage_holin_4_1"/>
    <property type="match status" value="1"/>
</dbReference>
<evidence type="ECO:0000313" key="8">
    <source>
        <dbReference type="EMBL" id="CAH8247748.1"/>
    </source>
</evidence>
<evidence type="ECO:0000313" key="7">
    <source>
        <dbReference type="EMBL" id="CAH8245711.1"/>
    </source>
</evidence>
<dbReference type="EMBL" id="CALYLO010000015">
    <property type="protein sequence ID" value="CAH8249320.1"/>
    <property type="molecule type" value="Genomic_DNA"/>
</dbReference>
<name>A0ABM9GBI0_9BACL</name>
<reference evidence="9" key="1">
    <citation type="submission" date="2022-06" db="EMBL/GenBank/DDBJ databases">
        <authorList>
            <person name="Dietemann V."/>
            <person name="Ory F."/>
            <person name="Dainat B."/>
            <person name="Oberhansli S."/>
        </authorList>
    </citation>
    <scope>NUCLEOTIDE SEQUENCE</scope>
    <source>
        <strain evidence="9">Ena-SAMPLE-TAB-26-04-2022-14:26:32:270-5432</strain>
    </source>
</reference>
<accession>A0ABM9GBI0</accession>
<organism evidence="9 11">
    <name type="scientific">Paenibacillus melissococcoides</name>
    <dbReference type="NCBI Taxonomy" id="2912268"/>
    <lineage>
        <taxon>Bacteria</taxon>
        <taxon>Bacillati</taxon>
        <taxon>Bacillota</taxon>
        <taxon>Bacilli</taxon>
        <taxon>Bacillales</taxon>
        <taxon>Paenibacillaceae</taxon>
        <taxon>Paenibacillus</taxon>
    </lineage>
</organism>
<evidence type="ECO:0000256" key="3">
    <source>
        <dbReference type="ARBA" id="ARBA00022989"/>
    </source>
</evidence>
<evidence type="ECO:0000313" key="11">
    <source>
        <dbReference type="Proteomes" id="UP001154322"/>
    </source>
</evidence>
<proteinExistence type="inferred from homology"/>
<dbReference type="RefSeq" id="WP_213426120.1">
    <property type="nucleotide sequence ID" value="NZ_AP031286.1"/>
</dbReference>
<evidence type="ECO:0000256" key="5">
    <source>
        <dbReference type="ARBA" id="ARBA00023600"/>
    </source>
</evidence>
<gene>
    <name evidence="7" type="ORF">WJ0W_002946</name>
    <name evidence="8" type="ORF">WJ0W_005005</name>
    <name evidence="9" type="ORF">WJ0W_006506</name>
    <name evidence="10" type="ORF">WJ0W_007030</name>
</gene>
<keyword evidence="4 6" id="KW-0472">Membrane</keyword>
<keyword evidence="11" id="KW-1185">Reference proteome</keyword>
<keyword evidence="3 6" id="KW-1133">Transmembrane helix</keyword>
<dbReference type="NCBIfam" id="TIGR01593">
    <property type="entry name" value="holin_tox_secr"/>
    <property type="match status" value="1"/>
</dbReference>
<comment type="similarity">
    <text evidence="5">Belongs to the bacteriophage holin family. Cp-1 holin subfamily.</text>
</comment>
<feature type="transmembrane region" description="Helical" evidence="6">
    <location>
        <begin position="29"/>
        <end position="49"/>
    </location>
</feature>
<comment type="subcellular location">
    <subcellularLocation>
        <location evidence="1">Membrane</location>
        <topology evidence="1">Multi-pass membrane protein</topology>
    </subcellularLocation>
</comment>
<evidence type="ECO:0000256" key="1">
    <source>
        <dbReference type="ARBA" id="ARBA00004141"/>
    </source>
</evidence>
<dbReference type="Proteomes" id="UP001154322">
    <property type="component" value="Unassembled WGS sequence"/>
</dbReference>
<evidence type="ECO:0000256" key="2">
    <source>
        <dbReference type="ARBA" id="ARBA00022692"/>
    </source>
</evidence>
<sequence length="144" mass="15407">MERWDLLIKWGAAAVGGFTSFFYGGWSSLLTALAVVVTVDYITGFAAAYKEGRDNPTDSSKGLSSEVGFWGLAKKGLMFLIVGLAHHVDLILGTNAIMSGAIYFFIANELLSITENLGRVGMNMPSQLKDVIAVLKGKGGEKNV</sequence>
<evidence type="ECO:0000313" key="10">
    <source>
        <dbReference type="EMBL" id="CAH8249846.1"/>
    </source>
</evidence>
<dbReference type="InterPro" id="IPR006480">
    <property type="entry name" value="Phage_holin_4_1"/>
</dbReference>
<evidence type="ECO:0000256" key="4">
    <source>
        <dbReference type="ARBA" id="ARBA00023136"/>
    </source>
</evidence>
<protein>
    <submittedName>
        <fullName evidence="9">Phage holin family protein</fullName>
    </submittedName>
</protein>
<evidence type="ECO:0000256" key="6">
    <source>
        <dbReference type="SAM" id="Phobius"/>
    </source>
</evidence>
<dbReference type="EMBL" id="CALYLO010000004">
    <property type="protein sequence ID" value="CAH8245711.1"/>
    <property type="molecule type" value="Genomic_DNA"/>
</dbReference>
<evidence type="ECO:0000313" key="9">
    <source>
        <dbReference type="EMBL" id="CAH8249320.1"/>
    </source>
</evidence>